<dbReference type="CDD" id="cd11397">
    <property type="entry name" value="bHLHzip_MITF_like"/>
    <property type="match status" value="1"/>
</dbReference>
<dbReference type="GO" id="GO:0046983">
    <property type="term" value="F:protein dimerization activity"/>
    <property type="evidence" value="ECO:0007669"/>
    <property type="project" value="InterPro"/>
</dbReference>
<feature type="compositionally biased region" description="Low complexity" evidence="8">
    <location>
        <begin position="91"/>
        <end position="105"/>
    </location>
</feature>
<name>A0AAN9BBJ6_9CAEN</name>
<accession>A0AAN9BBJ6</accession>
<organism evidence="10 11">
    <name type="scientific">Littorina saxatilis</name>
    <dbReference type="NCBI Taxonomy" id="31220"/>
    <lineage>
        <taxon>Eukaryota</taxon>
        <taxon>Metazoa</taxon>
        <taxon>Spiralia</taxon>
        <taxon>Lophotrochozoa</taxon>
        <taxon>Mollusca</taxon>
        <taxon>Gastropoda</taxon>
        <taxon>Caenogastropoda</taxon>
        <taxon>Littorinimorpha</taxon>
        <taxon>Littorinoidea</taxon>
        <taxon>Littorinidae</taxon>
        <taxon>Littorina</taxon>
    </lineage>
</organism>
<evidence type="ECO:0000256" key="2">
    <source>
        <dbReference type="ARBA" id="ARBA00008289"/>
    </source>
</evidence>
<evidence type="ECO:0000256" key="3">
    <source>
        <dbReference type="ARBA" id="ARBA00023015"/>
    </source>
</evidence>
<dbReference type="InterPro" id="IPR036638">
    <property type="entry name" value="HLH_DNA-bd_sf"/>
</dbReference>
<reference evidence="10 11" key="1">
    <citation type="submission" date="2024-02" db="EMBL/GenBank/DDBJ databases">
        <title>Chromosome-scale genome assembly of the rough periwinkle Littorina saxatilis.</title>
        <authorList>
            <person name="De Jode A."/>
            <person name="Faria R."/>
            <person name="Formenti G."/>
            <person name="Sims Y."/>
            <person name="Smith T.P."/>
            <person name="Tracey A."/>
            <person name="Wood J.M.D."/>
            <person name="Zagrodzka Z.B."/>
            <person name="Johannesson K."/>
            <person name="Butlin R.K."/>
            <person name="Leder E.H."/>
        </authorList>
    </citation>
    <scope>NUCLEOTIDE SEQUENCE [LARGE SCALE GENOMIC DNA]</scope>
    <source>
        <strain evidence="10">Snail1</strain>
        <tissue evidence="10">Muscle</tissue>
    </source>
</reference>
<dbReference type="InterPro" id="IPR031867">
    <property type="entry name" value="MiT/TFE_N"/>
</dbReference>
<evidence type="ECO:0000259" key="9">
    <source>
        <dbReference type="PROSITE" id="PS50888"/>
    </source>
</evidence>
<dbReference type="PROSITE" id="PS50888">
    <property type="entry name" value="BHLH"/>
    <property type="match status" value="1"/>
</dbReference>
<dbReference type="PANTHER" id="PTHR45776">
    <property type="entry name" value="MIP04163P"/>
    <property type="match status" value="1"/>
</dbReference>
<feature type="compositionally biased region" description="Polar residues" evidence="8">
    <location>
        <begin position="403"/>
        <end position="417"/>
    </location>
</feature>
<dbReference type="AlphaFoldDB" id="A0AAN9BBJ6"/>
<feature type="compositionally biased region" description="Basic and acidic residues" evidence="8">
    <location>
        <begin position="81"/>
        <end position="90"/>
    </location>
</feature>
<dbReference type="Pfam" id="PF00010">
    <property type="entry name" value="HLH"/>
    <property type="match status" value="1"/>
</dbReference>
<dbReference type="GO" id="GO:0000981">
    <property type="term" value="F:DNA-binding transcription factor activity, RNA polymerase II-specific"/>
    <property type="evidence" value="ECO:0007669"/>
    <property type="project" value="TreeGrafter"/>
</dbReference>
<dbReference type="InterPro" id="IPR011598">
    <property type="entry name" value="bHLH_dom"/>
</dbReference>
<dbReference type="Gene3D" id="4.10.280.10">
    <property type="entry name" value="Helix-loop-helix DNA-binding domain"/>
    <property type="match status" value="1"/>
</dbReference>
<evidence type="ECO:0000256" key="8">
    <source>
        <dbReference type="SAM" id="MobiDB-lite"/>
    </source>
</evidence>
<dbReference type="EMBL" id="JBAMIC010000010">
    <property type="protein sequence ID" value="KAK7102930.1"/>
    <property type="molecule type" value="Genomic_DNA"/>
</dbReference>
<feature type="region of interest" description="Disordered" evidence="8">
    <location>
        <begin position="403"/>
        <end position="426"/>
    </location>
</feature>
<feature type="coiled-coil region" evidence="7">
    <location>
        <begin position="334"/>
        <end position="364"/>
    </location>
</feature>
<dbReference type="PANTHER" id="PTHR45776:SF2">
    <property type="entry name" value="MIP04163P"/>
    <property type="match status" value="1"/>
</dbReference>
<dbReference type="GO" id="GO:0005634">
    <property type="term" value="C:nucleus"/>
    <property type="evidence" value="ECO:0007669"/>
    <property type="project" value="UniProtKB-SubCell"/>
</dbReference>
<evidence type="ECO:0000256" key="6">
    <source>
        <dbReference type="ARBA" id="ARBA00023242"/>
    </source>
</evidence>
<keyword evidence="5" id="KW-0804">Transcription</keyword>
<evidence type="ECO:0000313" key="11">
    <source>
        <dbReference type="Proteomes" id="UP001374579"/>
    </source>
</evidence>
<keyword evidence="11" id="KW-1185">Reference proteome</keyword>
<keyword evidence="7" id="KW-0175">Coiled coil</keyword>
<evidence type="ECO:0000256" key="7">
    <source>
        <dbReference type="SAM" id="Coils"/>
    </source>
</evidence>
<dbReference type="SMART" id="SM00353">
    <property type="entry name" value="HLH"/>
    <property type="match status" value="1"/>
</dbReference>
<dbReference type="SUPFAM" id="SSF47459">
    <property type="entry name" value="HLH, helix-loop-helix DNA-binding domain"/>
    <property type="match status" value="1"/>
</dbReference>
<evidence type="ECO:0000256" key="5">
    <source>
        <dbReference type="ARBA" id="ARBA00023163"/>
    </source>
</evidence>
<dbReference type="Proteomes" id="UP001374579">
    <property type="component" value="Unassembled WGS sequence"/>
</dbReference>
<evidence type="ECO:0000256" key="4">
    <source>
        <dbReference type="ARBA" id="ARBA00023125"/>
    </source>
</evidence>
<dbReference type="Pfam" id="PF15951">
    <property type="entry name" value="MITF_TFEB_C_3_N"/>
    <property type="match status" value="1"/>
</dbReference>
<proteinExistence type="inferred from homology"/>
<feature type="region of interest" description="Disordered" evidence="8">
    <location>
        <begin position="25"/>
        <end position="47"/>
    </location>
</feature>
<comment type="caution">
    <text evidence="10">The sequence shown here is derived from an EMBL/GenBank/DDBJ whole genome shotgun (WGS) entry which is preliminary data.</text>
</comment>
<evidence type="ECO:0000256" key="1">
    <source>
        <dbReference type="ARBA" id="ARBA00004123"/>
    </source>
</evidence>
<feature type="region of interest" description="Disordered" evidence="8">
    <location>
        <begin position="81"/>
        <end position="119"/>
    </location>
</feature>
<feature type="domain" description="BHLH" evidence="9">
    <location>
        <begin position="284"/>
        <end position="337"/>
    </location>
</feature>
<gene>
    <name evidence="10" type="ORF">V1264_021083</name>
</gene>
<sequence length="464" mass="52412">MIEGTADSGIEFDFSSLLSDSDVLDIEETTSIPQPEPPQPQAKYHELKSRVVVVESPRTDFRASSMGTRTQLRQNLERQHMLESEEREKQQAQAARQSQQQSQSATIAMPTSFHQSEVPPKVLQNGVQTRLEHPTKYHLNQKQRQAVKMYVTDTDTQMPAHSMPNLALNAASLDNQWISGSAPTEMDGAAGLDEQDMGLLEEIILDHAIDYNHDSDLHSIEPSLTQMSSTLPQHSMYTQYSTLEVEVDSASAKSSSSCPPIFQSMTPPQNMSEEEHRMWAKDRQKKDNHNMIERRRRFNINDRIKELGTMLPKTYDQDMRINKGSILKASVDYIRKLKRDSDQLRQEKEQKMNLEKNLQRLQLKFTQLYAIAKQRDSSLSMMEDLTSDMMVAPSSIINLQQVNSQPQPGVSEQQTSPAGPFSGAFSQTFDSGMRCEFMEDSSPVCGDPMLTSAPVSPDNDDSTF</sequence>
<comment type="similarity">
    <text evidence="2">Belongs to the MiT/TFE family.</text>
</comment>
<evidence type="ECO:0000313" key="10">
    <source>
        <dbReference type="EMBL" id="KAK7102930.1"/>
    </source>
</evidence>
<protein>
    <recommendedName>
        <fullName evidence="9">BHLH domain-containing protein</fullName>
    </recommendedName>
</protein>
<feature type="region of interest" description="Disordered" evidence="8">
    <location>
        <begin position="440"/>
        <end position="464"/>
    </location>
</feature>
<dbReference type="GO" id="GO:0000978">
    <property type="term" value="F:RNA polymerase II cis-regulatory region sequence-specific DNA binding"/>
    <property type="evidence" value="ECO:0007669"/>
    <property type="project" value="TreeGrafter"/>
</dbReference>
<keyword evidence="3" id="KW-0805">Transcription regulation</keyword>
<keyword evidence="4" id="KW-0238">DNA-binding</keyword>
<keyword evidence="6" id="KW-0539">Nucleus</keyword>
<comment type="subcellular location">
    <subcellularLocation>
        <location evidence="1">Nucleus</location>
    </subcellularLocation>
</comment>